<dbReference type="InterPro" id="IPR003439">
    <property type="entry name" value="ABC_transporter-like_ATP-bd"/>
</dbReference>
<evidence type="ECO:0000256" key="2">
    <source>
        <dbReference type="ARBA" id="ARBA00005417"/>
    </source>
</evidence>
<keyword evidence="6 8" id="KW-1133">Transmembrane helix</keyword>
<feature type="domain" description="ABC transporter" evidence="9">
    <location>
        <begin position="360"/>
        <end position="596"/>
    </location>
</feature>
<evidence type="ECO:0000256" key="4">
    <source>
        <dbReference type="ARBA" id="ARBA00022741"/>
    </source>
</evidence>
<dbReference type="PANTHER" id="PTHR43394:SF1">
    <property type="entry name" value="ATP-BINDING CASSETTE SUB-FAMILY B MEMBER 10, MITOCHONDRIAL"/>
    <property type="match status" value="1"/>
</dbReference>
<dbReference type="RefSeq" id="WP_090227737.1">
    <property type="nucleotide sequence ID" value="NZ_FNJC01000002.1"/>
</dbReference>
<dbReference type="Gene3D" id="3.40.50.300">
    <property type="entry name" value="P-loop containing nucleotide triphosphate hydrolases"/>
    <property type="match status" value="1"/>
</dbReference>
<dbReference type="PROSITE" id="PS00211">
    <property type="entry name" value="ABC_TRANSPORTER_1"/>
    <property type="match status" value="1"/>
</dbReference>
<evidence type="ECO:0000313" key="11">
    <source>
        <dbReference type="EMBL" id="SDO72006.1"/>
    </source>
</evidence>
<sequence>MSKASTGTPPKGAKARKRVAFDANSRLLISRFLNDWVWPRWRSLLYALVLTACLAAITGGYPMIIKLSFDTLMKEQTGTLLPILLGIIAITVARSIFMYLQTVSTQRIVHRMGTDIQKAAFTHLIEADFARLSRESPGHLLSRLTNDINMIQQAVQATVNTAVRDVLMVVALVISMFYLDWLMSLFVLGVYPIAALPIAIISERLRKVAKRTQSQLGDLTSLLSEKLSGSRLIKTFRLENYASEKVHSSFEEVFKLRMKALRNRARLDPMLEALGGLAVAGVIAFAYWRISSGISTVGDFMGFITALLMAAQPIRSLGNLSGKIQEGLAGAESLYGLLEEKPKIIDLPDAATLKVTGGNIRFDNVAFAYDSAPDAPALRGINVDIPAGATVAFVGRSGAGKSTLINLVPRLFDLTGGTISIDGQDIQQVRLASLRDNIAIVSQDVTLFDDTIRANIALGRLDASDSDIVAAAKAAAAHDFIIAQPSGYDTQIGSSGQRLSGGQRQRLALARAILKNAPILLLDEATSALDTESERLVQEALTHFTSNRTTLVIAHRLSTVQNADLICVMDEGQIIELGNHTDLMAQDGTYAMLAKTQLVADPVLVDDPAAAG</sequence>
<comment type="caution">
    <text evidence="11">The sequence shown here is derived from an EMBL/GenBank/DDBJ whole genome shotgun (WGS) entry which is preliminary data.</text>
</comment>
<keyword evidence="12" id="KW-1185">Reference proteome</keyword>
<dbReference type="PROSITE" id="PS50929">
    <property type="entry name" value="ABC_TM1F"/>
    <property type="match status" value="1"/>
</dbReference>
<evidence type="ECO:0000259" key="9">
    <source>
        <dbReference type="PROSITE" id="PS50893"/>
    </source>
</evidence>
<keyword evidence="7 8" id="KW-0472">Membrane</keyword>
<gene>
    <name evidence="11" type="ORF">SAMN04488061_1478</name>
</gene>
<feature type="transmembrane region" description="Helical" evidence="8">
    <location>
        <begin position="181"/>
        <end position="201"/>
    </location>
</feature>
<evidence type="ECO:0000256" key="7">
    <source>
        <dbReference type="ARBA" id="ARBA00023136"/>
    </source>
</evidence>
<comment type="subcellular location">
    <subcellularLocation>
        <location evidence="1">Cell membrane</location>
        <topology evidence="1">Multi-pass membrane protein</topology>
    </subcellularLocation>
</comment>
<name>A0A1H0LVN1_9HYPH</name>
<feature type="transmembrane region" description="Helical" evidence="8">
    <location>
        <begin position="267"/>
        <end position="288"/>
    </location>
</feature>
<reference evidence="11 12" key="1">
    <citation type="submission" date="2016-10" db="EMBL/GenBank/DDBJ databases">
        <authorList>
            <person name="Varghese N."/>
            <person name="Submissions S."/>
        </authorList>
    </citation>
    <scope>NUCLEOTIDE SEQUENCE [LARGE SCALE GENOMIC DNA]</scope>
    <source>
        <strain evidence="11 12">CGMCC 1.6497</strain>
    </source>
</reference>
<feature type="transmembrane region" description="Helical" evidence="8">
    <location>
        <begin position="44"/>
        <end position="65"/>
    </location>
</feature>
<feature type="domain" description="ABC transmembrane type-1" evidence="10">
    <location>
        <begin position="47"/>
        <end position="326"/>
    </location>
</feature>
<dbReference type="InterPro" id="IPR039421">
    <property type="entry name" value="Type_1_exporter"/>
</dbReference>
<dbReference type="Pfam" id="PF00664">
    <property type="entry name" value="ABC_membrane"/>
    <property type="match status" value="1"/>
</dbReference>
<dbReference type="PROSITE" id="PS50893">
    <property type="entry name" value="ABC_TRANSPORTER_2"/>
    <property type="match status" value="1"/>
</dbReference>
<evidence type="ECO:0000256" key="3">
    <source>
        <dbReference type="ARBA" id="ARBA00022692"/>
    </source>
</evidence>
<organism evidence="11 12">
    <name type="scientific">Filomicrobium insigne</name>
    <dbReference type="NCBI Taxonomy" id="418854"/>
    <lineage>
        <taxon>Bacteria</taxon>
        <taxon>Pseudomonadati</taxon>
        <taxon>Pseudomonadota</taxon>
        <taxon>Alphaproteobacteria</taxon>
        <taxon>Hyphomicrobiales</taxon>
        <taxon>Hyphomicrobiaceae</taxon>
        <taxon>Filomicrobium</taxon>
    </lineage>
</organism>
<protein>
    <submittedName>
        <fullName evidence="11">ATP-binding cassette, subfamily B, MsbA</fullName>
    </submittedName>
</protein>
<dbReference type="InterPro" id="IPR027417">
    <property type="entry name" value="P-loop_NTPase"/>
</dbReference>
<feature type="transmembrane region" description="Helical" evidence="8">
    <location>
        <begin position="77"/>
        <end position="100"/>
    </location>
</feature>
<dbReference type="InterPro" id="IPR017871">
    <property type="entry name" value="ABC_transporter-like_CS"/>
</dbReference>
<dbReference type="Proteomes" id="UP000198795">
    <property type="component" value="Unassembled WGS sequence"/>
</dbReference>
<evidence type="ECO:0000256" key="1">
    <source>
        <dbReference type="ARBA" id="ARBA00004651"/>
    </source>
</evidence>
<dbReference type="EMBL" id="FNJC01000002">
    <property type="protein sequence ID" value="SDO72006.1"/>
    <property type="molecule type" value="Genomic_DNA"/>
</dbReference>
<proteinExistence type="inferred from homology"/>
<accession>A0A1H0LVN1</accession>
<dbReference type="CDD" id="cd18552">
    <property type="entry name" value="ABC_6TM_MsbA_like"/>
    <property type="match status" value="1"/>
</dbReference>
<keyword evidence="3 8" id="KW-0812">Transmembrane</keyword>
<dbReference type="GO" id="GO:0005524">
    <property type="term" value="F:ATP binding"/>
    <property type="evidence" value="ECO:0007669"/>
    <property type="project" value="UniProtKB-KW"/>
</dbReference>
<dbReference type="PANTHER" id="PTHR43394">
    <property type="entry name" value="ATP-DEPENDENT PERMEASE MDL1, MITOCHONDRIAL"/>
    <property type="match status" value="1"/>
</dbReference>
<dbReference type="InterPro" id="IPR036640">
    <property type="entry name" value="ABC1_TM_sf"/>
</dbReference>
<dbReference type="Pfam" id="PF00005">
    <property type="entry name" value="ABC_tran"/>
    <property type="match status" value="1"/>
</dbReference>
<keyword evidence="5 11" id="KW-0067">ATP-binding</keyword>
<keyword evidence="4" id="KW-0547">Nucleotide-binding</keyword>
<evidence type="ECO:0000259" key="10">
    <source>
        <dbReference type="PROSITE" id="PS50929"/>
    </source>
</evidence>
<comment type="similarity">
    <text evidence="2">Belongs to the ABC transporter superfamily.</text>
</comment>
<evidence type="ECO:0000313" key="12">
    <source>
        <dbReference type="Proteomes" id="UP000198795"/>
    </source>
</evidence>
<evidence type="ECO:0000256" key="5">
    <source>
        <dbReference type="ARBA" id="ARBA00022840"/>
    </source>
</evidence>
<evidence type="ECO:0000256" key="8">
    <source>
        <dbReference type="SAM" id="Phobius"/>
    </source>
</evidence>
<dbReference type="InterPro" id="IPR011527">
    <property type="entry name" value="ABC1_TM_dom"/>
</dbReference>
<dbReference type="SMART" id="SM00382">
    <property type="entry name" value="AAA"/>
    <property type="match status" value="1"/>
</dbReference>
<evidence type="ECO:0000256" key="6">
    <source>
        <dbReference type="ARBA" id="ARBA00022989"/>
    </source>
</evidence>
<dbReference type="SUPFAM" id="SSF52540">
    <property type="entry name" value="P-loop containing nucleoside triphosphate hydrolases"/>
    <property type="match status" value="1"/>
</dbReference>
<dbReference type="InterPro" id="IPR003593">
    <property type="entry name" value="AAA+_ATPase"/>
</dbReference>
<dbReference type="SUPFAM" id="SSF90123">
    <property type="entry name" value="ABC transporter transmembrane region"/>
    <property type="match status" value="1"/>
</dbReference>
<dbReference type="Gene3D" id="1.20.1560.10">
    <property type="entry name" value="ABC transporter type 1, transmembrane domain"/>
    <property type="match status" value="1"/>
</dbReference>